<feature type="domain" description="Saccharopine dehydrogenase NADP binding" evidence="4">
    <location>
        <begin position="48"/>
        <end position="182"/>
    </location>
</feature>
<dbReference type="GO" id="GO:0009247">
    <property type="term" value="P:glycolipid biosynthetic process"/>
    <property type="evidence" value="ECO:0007669"/>
    <property type="project" value="TreeGrafter"/>
</dbReference>
<dbReference type="Pfam" id="PF03435">
    <property type="entry name" value="Sacchrp_dh_NADP"/>
    <property type="match status" value="1"/>
</dbReference>
<sequence>MKLCVFLLVVCLTCSFEFGVSFFSFGGKSKPSIPKTMNKKSSSKDYDIIVWGATGYTGQLVAEYLARNYGTTNPEFKWAIGGRSTEKLNALKETLSEIDPMAKDLPVVTGDSADAASMAALAARTEVVLTTVGPYQKYGNELVAACVEAGIKYCDLTGETYWIQDNVERHHEQAAATGARIVHCCGFDSVPSEMGTLLLAEHMKRVHGGSLEEVANVLVDASGGVSGGTIASLLGQLDVLRGLSREEAARRSGSYMLNPAGDRPEGAAGWDTGDGGFGYNRELGAWTAPFVMAAINAKVVRRSNALLGNYYGAPFCYGEFTGTGGGAAGLLGAAGATLATGLAGPLLYFPATRGLLQRYLPQPGEGPTKEARDNGYFVFNLVGKGKTEAGAPVTLRAEVGSREGDGGYKETAKMLAESALCLALADLPPRAGVLTPASAMGLELVKRLNKANMFFSVTEDSLAPESIISKSLGPGLLGKKPNGAEEEEKAPSSDLIRGGEKK</sequence>
<keyword evidence="3" id="KW-0732">Signal</keyword>
<dbReference type="SUPFAM" id="SSF51735">
    <property type="entry name" value="NAD(P)-binding Rossmann-fold domains"/>
    <property type="match status" value="1"/>
</dbReference>
<feature type="region of interest" description="Disordered" evidence="2">
    <location>
        <begin position="469"/>
        <end position="502"/>
    </location>
</feature>
<comment type="similarity">
    <text evidence="1">Belongs to the saccharopine dehydrogenase family.</text>
</comment>
<accession>A0A6S9JTW0</accession>
<feature type="signal peptide" evidence="3">
    <location>
        <begin position="1"/>
        <end position="19"/>
    </location>
</feature>
<dbReference type="InterPro" id="IPR051276">
    <property type="entry name" value="Saccharopine_DH-like_oxidrdct"/>
</dbReference>
<evidence type="ECO:0000259" key="4">
    <source>
        <dbReference type="Pfam" id="PF03435"/>
    </source>
</evidence>
<dbReference type="AlphaFoldDB" id="A0A6S9JTW0"/>
<protein>
    <recommendedName>
        <fullName evidence="4">Saccharopine dehydrogenase NADP binding domain-containing protein</fullName>
    </recommendedName>
</protein>
<feature type="compositionally biased region" description="Low complexity" evidence="2">
    <location>
        <begin position="469"/>
        <end position="481"/>
    </location>
</feature>
<reference evidence="5" key="1">
    <citation type="submission" date="2021-01" db="EMBL/GenBank/DDBJ databases">
        <authorList>
            <person name="Corre E."/>
            <person name="Pelletier E."/>
            <person name="Niang G."/>
            <person name="Scheremetjew M."/>
            <person name="Finn R."/>
            <person name="Kale V."/>
            <person name="Holt S."/>
            <person name="Cochrane G."/>
            <person name="Meng A."/>
            <person name="Brown T."/>
            <person name="Cohen L."/>
        </authorList>
    </citation>
    <scope>NUCLEOTIDE SEQUENCE</scope>
    <source>
        <strain evidence="5">CCMP3107</strain>
    </source>
</reference>
<feature type="chain" id="PRO_5030159599" description="Saccharopine dehydrogenase NADP binding domain-containing protein" evidence="3">
    <location>
        <begin position="20"/>
        <end position="502"/>
    </location>
</feature>
<evidence type="ECO:0000313" key="5">
    <source>
        <dbReference type="EMBL" id="CAE0627076.1"/>
    </source>
</evidence>
<evidence type="ECO:0000256" key="2">
    <source>
        <dbReference type="SAM" id="MobiDB-lite"/>
    </source>
</evidence>
<gene>
    <name evidence="5" type="ORF">HAKA00212_LOCUS5753</name>
</gene>
<dbReference type="InterPro" id="IPR005097">
    <property type="entry name" value="Sacchrp_dh_NADP-bd"/>
</dbReference>
<evidence type="ECO:0000256" key="1">
    <source>
        <dbReference type="ARBA" id="ARBA00038048"/>
    </source>
</evidence>
<dbReference type="EMBL" id="HBIU01012705">
    <property type="protein sequence ID" value="CAE0627076.1"/>
    <property type="molecule type" value="Transcribed_RNA"/>
</dbReference>
<dbReference type="InterPro" id="IPR036291">
    <property type="entry name" value="NAD(P)-bd_dom_sf"/>
</dbReference>
<proteinExistence type="inferred from homology"/>
<dbReference type="GO" id="GO:0005886">
    <property type="term" value="C:plasma membrane"/>
    <property type="evidence" value="ECO:0007669"/>
    <property type="project" value="TreeGrafter"/>
</dbReference>
<dbReference type="Gene3D" id="3.40.50.720">
    <property type="entry name" value="NAD(P)-binding Rossmann-like Domain"/>
    <property type="match status" value="1"/>
</dbReference>
<organism evidence="5">
    <name type="scientific">Heterosigma akashiwo</name>
    <name type="common">Chromophytic alga</name>
    <name type="synonym">Heterosigma carterae</name>
    <dbReference type="NCBI Taxonomy" id="2829"/>
    <lineage>
        <taxon>Eukaryota</taxon>
        <taxon>Sar</taxon>
        <taxon>Stramenopiles</taxon>
        <taxon>Ochrophyta</taxon>
        <taxon>Raphidophyceae</taxon>
        <taxon>Chattonellales</taxon>
        <taxon>Chattonellaceae</taxon>
        <taxon>Heterosigma</taxon>
    </lineage>
</organism>
<evidence type="ECO:0000256" key="3">
    <source>
        <dbReference type="SAM" id="SignalP"/>
    </source>
</evidence>
<name>A0A6S9JTW0_HETAK</name>
<dbReference type="PANTHER" id="PTHR12286:SF5">
    <property type="entry name" value="SACCHAROPINE DEHYDROGENASE-LIKE OXIDOREDUCTASE"/>
    <property type="match status" value="1"/>
</dbReference>
<dbReference type="PANTHER" id="PTHR12286">
    <property type="entry name" value="SACCHAROPINE DEHYDROGENASE-LIKE OXIDOREDUCTASE"/>
    <property type="match status" value="1"/>
</dbReference>